<dbReference type="OrthoDB" id="6592844at2"/>
<dbReference type="AlphaFoldDB" id="M2ZQW2"/>
<evidence type="ECO:0000313" key="1">
    <source>
        <dbReference type="EMBL" id="EME69707.1"/>
    </source>
</evidence>
<dbReference type="Pfam" id="PF10076">
    <property type="entry name" value="Phage_Mu_Gp48"/>
    <property type="match status" value="1"/>
</dbReference>
<comment type="caution">
    <text evidence="1">The sequence shown here is derived from an EMBL/GenBank/DDBJ whole genome shotgun (WGS) entry which is preliminary data.</text>
</comment>
<organism evidence="1 2">
    <name type="scientific">Paramagnetospirillum caucaseum</name>
    <dbReference type="NCBI Taxonomy" id="1244869"/>
    <lineage>
        <taxon>Bacteria</taxon>
        <taxon>Pseudomonadati</taxon>
        <taxon>Pseudomonadota</taxon>
        <taxon>Alphaproteobacteria</taxon>
        <taxon>Rhodospirillales</taxon>
        <taxon>Magnetospirillaceae</taxon>
        <taxon>Paramagnetospirillum</taxon>
    </lineage>
</organism>
<dbReference type="RefSeq" id="WP_008617681.1">
    <property type="nucleotide sequence ID" value="NZ_AONQ01000028.1"/>
</dbReference>
<dbReference type="STRING" id="1244869.H261_11744"/>
<keyword evidence="2" id="KW-1185">Reference proteome</keyword>
<evidence type="ECO:0000313" key="2">
    <source>
        <dbReference type="Proteomes" id="UP000011744"/>
    </source>
</evidence>
<gene>
    <name evidence="1" type="ORF">H261_11744</name>
</gene>
<reference evidence="1 2" key="1">
    <citation type="journal article" date="2014" name="Genome Announc.">
        <title>Draft Genome Sequence of Magnetospirillum sp. Strain SO-1, a Freshwater Magnetotactic Bacterium Isolated from the Ol'khovka River, Russia.</title>
        <authorList>
            <person name="Grouzdev D.S."/>
            <person name="Dziuba M.V."/>
            <person name="Sukhacheva M.S."/>
            <person name="Mardanov A.V."/>
            <person name="Beletskiy A.V."/>
            <person name="Kuznetsov B.B."/>
            <person name="Skryabin K.G."/>
        </authorList>
    </citation>
    <scope>NUCLEOTIDE SEQUENCE [LARGE SCALE GENOMIC DNA]</scope>
    <source>
        <strain evidence="1 2">SO-1</strain>
    </source>
</reference>
<evidence type="ECO:0008006" key="3">
    <source>
        <dbReference type="Google" id="ProtNLM"/>
    </source>
</evidence>
<proteinExistence type="predicted"/>
<protein>
    <recommendedName>
        <fullName evidence="3">Phage tail protein</fullName>
    </recommendedName>
</protein>
<dbReference type="eggNOG" id="COG3778">
    <property type="taxonomic scope" value="Bacteria"/>
</dbReference>
<dbReference type="InterPro" id="IPR018755">
    <property type="entry name" value="Phage_Mu_Gp48"/>
</dbReference>
<sequence length="193" mass="21382">MARDTETYARLMLALLPPGRAWPRDPNSLRGQMVAAQSAEFARIDAAFEQILAERSPATALLLLAEWEAVLGLPDECTGGAETIAERRAAAHARMIATGGQSPAYFVELAKALGYDITITQYRARWSGRRRCGESFGAEDMQWTWKVSCTTGTIRPRRFGQSFCGEKFTTWGNYPLVCMIRRLAPAGTVVLFE</sequence>
<accession>M2ZQW2</accession>
<dbReference type="Proteomes" id="UP000011744">
    <property type="component" value="Unassembled WGS sequence"/>
</dbReference>
<dbReference type="PATRIC" id="fig|1244869.3.peg.2365"/>
<name>M2ZQW2_9PROT</name>
<dbReference type="EMBL" id="AONQ01000028">
    <property type="protein sequence ID" value="EME69707.1"/>
    <property type="molecule type" value="Genomic_DNA"/>
</dbReference>